<dbReference type="GO" id="GO:0022857">
    <property type="term" value="F:transmembrane transporter activity"/>
    <property type="evidence" value="ECO:0007669"/>
    <property type="project" value="TreeGrafter"/>
</dbReference>
<dbReference type="PANTHER" id="PTHR24220">
    <property type="entry name" value="IMPORT ATP-BINDING PROTEIN"/>
    <property type="match status" value="1"/>
</dbReference>
<evidence type="ECO:0000313" key="2">
    <source>
        <dbReference type="EMBL" id="GAQ94685.1"/>
    </source>
</evidence>
<protein>
    <submittedName>
        <fullName evidence="2">Phospholipid/cholesterol/gamma-HCH transport system ATP-binding protein</fullName>
    </submittedName>
</protein>
<accession>A0A0U9HVH1</accession>
<name>A0A0U9HVH1_9BACT</name>
<sequence length="209" mass="24187">MIKAFGLTGEFIDMEMDFEIERGSRNVFVFRKEEQGSEFLKLIIGLKNPKKGEVIIMGQKLKELTRDKVLELRKKIGIVFKTGGLISNLKAWENLTLPAIYHKVDREENIIRRGIEILKNLNFKKEPMIPLSELTLFERRLIGIARAFLINPEIVIFEYLFNGLEESEKRELIGKIQKIADGTTLIYILDSERDSLLIEKASIIKYAEN</sequence>
<dbReference type="RefSeq" id="WP_059176114.1">
    <property type="nucleotide sequence ID" value="NZ_BCNO01000001.1"/>
</dbReference>
<dbReference type="InterPro" id="IPR003439">
    <property type="entry name" value="ABC_transporter-like_ATP-bd"/>
</dbReference>
<evidence type="ECO:0000313" key="3">
    <source>
        <dbReference type="Proteomes" id="UP000054976"/>
    </source>
</evidence>
<dbReference type="Gene3D" id="3.40.50.300">
    <property type="entry name" value="P-loop containing nucleotide triphosphate hydrolases"/>
    <property type="match status" value="1"/>
</dbReference>
<dbReference type="EMBL" id="BCNO01000001">
    <property type="protein sequence ID" value="GAQ94685.1"/>
    <property type="molecule type" value="Genomic_DNA"/>
</dbReference>
<dbReference type="STRING" id="86166.TAGGR_1870"/>
<dbReference type="InterPro" id="IPR015854">
    <property type="entry name" value="ABC_transpr_LolD-like"/>
</dbReference>
<dbReference type="Pfam" id="PF00005">
    <property type="entry name" value="ABC_tran"/>
    <property type="match status" value="1"/>
</dbReference>
<dbReference type="GO" id="GO:0016887">
    <property type="term" value="F:ATP hydrolysis activity"/>
    <property type="evidence" value="ECO:0007669"/>
    <property type="project" value="InterPro"/>
</dbReference>
<organism evidence="2 3">
    <name type="scientific">Thermodesulfovibrio aggregans</name>
    <dbReference type="NCBI Taxonomy" id="86166"/>
    <lineage>
        <taxon>Bacteria</taxon>
        <taxon>Pseudomonadati</taxon>
        <taxon>Nitrospirota</taxon>
        <taxon>Thermodesulfovibrionia</taxon>
        <taxon>Thermodesulfovibrionales</taxon>
        <taxon>Thermodesulfovibrionaceae</taxon>
        <taxon>Thermodesulfovibrio</taxon>
    </lineage>
</organism>
<reference evidence="3" key="1">
    <citation type="submission" date="2016-01" db="EMBL/GenBank/DDBJ databases">
        <title>Draft genome sequence of Thermodesulfovibrio aggregans strain TGE-P1.</title>
        <authorList>
            <person name="Sekiguchi Y."/>
            <person name="Ohashi A."/>
            <person name="Matsuura N."/>
            <person name="Tourlousse M.D."/>
        </authorList>
    </citation>
    <scope>NUCLEOTIDE SEQUENCE [LARGE SCALE GENOMIC DNA]</scope>
    <source>
        <strain evidence="3">TGE-P1</strain>
    </source>
</reference>
<dbReference type="PANTHER" id="PTHR24220:SF86">
    <property type="entry name" value="ABC TRANSPORTER ABCH.1"/>
    <property type="match status" value="1"/>
</dbReference>
<dbReference type="Proteomes" id="UP000054976">
    <property type="component" value="Unassembled WGS sequence"/>
</dbReference>
<keyword evidence="2" id="KW-0547">Nucleotide-binding</keyword>
<dbReference type="GO" id="GO:0005886">
    <property type="term" value="C:plasma membrane"/>
    <property type="evidence" value="ECO:0007669"/>
    <property type="project" value="TreeGrafter"/>
</dbReference>
<evidence type="ECO:0000259" key="1">
    <source>
        <dbReference type="Pfam" id="PF00005"/>
    </source>
</evidence>
<dbReference type="SUPFAM" id="SSF52540">
    <property type="entry name" value="P-loop containing nucleoside triphosphate hydrolases"/>
    <property type="match status" value="1"/>
</dbReference>
<dbReference type="GO" id="GO:0005524">
    <property type="term" value="F:ATP binding"/>
    <property type="evidence" value="ECO:0007669"/>
    <property type="project" value="UniProtKB-KW"/>
</dbReference>
<dbReference type="AlphaFoldDB" id="A0A0U9HVH1"/>
<gene>
    <name evidence="2" type="ORF">TAGGR_1870</name>
</gene>
<dbReference type="InterPro" id="IPR027417">
    <property type="entry name" value="P-loop_NTPase"/>
</dbReference>
<feature type="domain" description="ABC transporter" evidence="1">
    <location>
        <begin position="37"/>
        <end position="157"/>
    </location>
</feature>
<keyword evidence="2" id="KW-0067">ATP-binding</keyword>
<proteinExistence type="predicted"/>
<dbReference type="OrthoDB" id="5394618at2"/>
<keyword evidence="3" id="KW-1185">Reference proteome</keyword>
<comment type="caution">
    <text evidence="2">The sequence shown here is derived from an EMBL/GenBank/DDBJ whole genome shotgun (WGS) entry which is preliminary data.</text>
</comment>